<evidence type="ECO:0000313" key="4">
    <source>
        <dbReference type="Proteomes" id="UP000626109"/>
    </source>
</evidence>
<evidence type="ECO:0000256" key="1">
    <source>
        <dbReference type="SAM" id="MobiDB-lite"/>
    </source>
</evidence>
<gene>
    <name evidence="3" type="ORF">PGLA2088_LOCUS19738</name>
</gene>
<organism evidence="3 4">
    <name type="scientific">Polarella glacialis</name>
    <name type="common">Dinoflagellate</name>
    <dbReference type="NCBI Taxonomy" id="89957"/>
    <lineage>
        <taxon>Eukaryota</taxon>
        <taxon>Sar</taxon>
        <taxon>Alveolata</taxon>
        <taxon>Dinophyceae</taxon>
        <taxon>Suessiales</taxon>
        <taxon>Suessiaceae</taxon>
        <taxon>Polarella</taxon>
    </lineage>
</organism>
<protein>
    <submittedName>
        <fullName evidence="3">Uncharacterized protein</fullName>
    </submittedName>
</protein>
<feature type="transmembrane region" description="Helical" evidence="2">
    <location>
        <begin position="38"/>
        <end position="58"/>
    </location>
</feature>
<comment type="caution">
    <text evidence="3">The sequence shown here is derived from an EMBL/GenBank/DDBJ whole genome shotgun (WGS) entry which is preliminary data.</text>
</comment>
<feature type="region of interest" description="Disordered" evidence="1">
    <location>
        <begin position="1"/>
        <end position="31"/>
    </location>
</feature>
<proteinExistence type="predicted"/>
<sequence>MAGLKAKGSGSEDFSGSDPETGSASELRSQMSLPNPKGALAGLLSLGFVLFLLAPGSVAAPKAPPSVTADRLAADTLSLAQVSARVSDACGMPPKLDDEQSVLSVIQNSGDGVVIIANPQMRCTKAVEAALTSKGAQYSLHSFATSFQYQSGQSAVWDWLHCTYPDDRIEGNGMIMHSYVFVQGKFIGEGFAAAQKIESGQVQLVGLAGGVPHQPPAKSCDSAHPHEAATLHHFMGDVKSKVLLFGWLACPCTGYAQGRFAADGICYEGRTWADPDAKLMKYLQCREGNEDHSFVYTRQGSSWKFDGNGFLFQDSAMPKHQFDLLMASAGAKTSCQHASISRNLYGTPLEECRVGDDMSGSWQDDGTCSEQVGGVHEICIESLPADFSTETHQSSPWSEARAGKRHCVCVGAWSLYMTDAAKHPEQAADIMPHCKAIPETALTKRYLSNWKDWNGYSASVVHGVGELVKRCIRQAGTDSGLQCGLKQHFTALQQEVVELKGAAALQSLEAELAQISCPPGA</sequence>
<dbReference type="Gene3D" id="3.30.56.110">
    <property type="entry name" value="Protein of unknown function DUF2237"/>
    <property type="match status" value="1"/>
</dbReference>
<name>A0A813JGL6_POLGL</name>
<keyword evidence="2" id="KW-0812">Transmembrane</keyword>
<dbReference type="AlphaFoldDB" id="A0A813JGL6"/>
<evidence type="ECO:0000256" key="2">
    <source>
        <dbReference type="SAM" id="Phobius"/>
    </source>
</evidence>
<feature type="compositionally biased region" description="Polar residues" evidence="1">
    <location>
        <begin position="12"/>
        <end position="31"/>
    </location>
</feature>
<accession>A0A813JGL6</accession>
<dbReference type="EMBL" id="CAJNNW010025195">
    <property type="protein sequence ID" value="CAE8676147.1"/>
    <property type="molecule type" value="Genomic_DNA"/>
</dbReference>
<evidence type="ECO:0000313" key="3">
    <source>
        <dbReference type="EMBL" id="CAE8676147.1"/>
    </source>
</evidence>
<dbReference type="Proteomes" id="UP000626109">
    <property type="component" value="Unassembled WGS sequence"/>
</dbReference>
<keyword evidence="2" id="KW-1133">Transmembrane helix</keyword>
<reference evidence="3" key="1">
    <citation type="submission" date="2021-02" db="EMBL/GenBank/DDBJ databases">
        <authorList>
            <person name="Dougan E. K."/>
            <person name="Rhodes N."/>
            <person name="Thang M."/>
            <person name="Chan C."/>
        </authorList>
    </citation>
    <scope>NUCLEOTIDE SEQUENCE</scope>
</reference>
<keyword evidence="2" id="KW-0472">Membrane</keyword>